<accession>L7MMM5</accession>
<dbReference type="AlphaFoldDB" id="L7MMM5"/>
<reference evidence="1" key="1">
    <citation type="submission" date="2012-11" db="EMBL/GenBank/DDBJ databases">
        <authorList>
            <person name="Lucero-Rivera Y.E."/>
            <person name="Tovar-Ramirez D."/>
        </authorList>
    </citation>
    <scope>NUCLEOTIDE SEQUENCE</scope>
    <source>
        <tissue evidence="1">Salivary gland</tissue>
    </source>
</reference>
<evidence type="ECO:0000313" key="1">
    <source>
        <dbReference type="EMBL" id="JAA64689.1"/>
    </source>
</evidence>
<protein>
    <submittedName>
        <fullName evidence="1">Uncharacterized protein</fullName>
    </submittedName>
</protein>
<feature type="non-terminal residue" evidence="1">
    <location>
        <position position="96"/>
    </location>
</feature>
<organism evidence="1">
    <name type="scientific">Rhipicephalus pulchellus</name>
    <name type="common">Yellow backed tick</name>
    <name type="synonym">Dermacentor pulchellus</name>
    <dbReference type="NCBI Taxonomy" id="72859"/>
    <lineage>
        <taxon>Eukaryota</taxon>
        <taxon>Metazoa</taxon>
        <taxon>Ecdysozoa</taxon>
        <taxon>Arthropoda</taxon>
        <taxon>Chelicerata</taxon>
        <taxon>Arachnida</taxon>
        <taxon>Acari</taxon>
        <taxon>Parasitiformes</taxon>
        <taxon>Ixodida</taxon>
        <taxon>Ixodoidea</taxon>
        <taxon>Ixodidae</taxon>
        <taxon>Rhipicephalinae</taxon>
        <taxon>Rhipicephalus</taxon>
        <taxon>Rhipicephalus</taxon>
    </lineage>
</organism>
<reference evidence="1" key="2">
    <citation type="journal article" date="2015" name="J. Proteomics">
        <title>Sexual differences in the sialomes of the zebra tick, Rhipicephalus pulchellus.</title>
        <authorList>
            <person name="Tan A.W."/>
            <person name="Francischetti I.M."/>
            <person name="Slovak M."/>
            <person name="Kini R.M."/>
            <person name="Ribeiro J.M."/>
        </authorList>
    </citation>
    <scope>NUCLEOTIDE SEQUENCE</scope>
    <source>
        <tissue evidence="1">Salivary gland</tissue>
    </source>
</reference>
<proteinExistence type="evidence at transcript level"/>
<dbReference type="EMBL" id="GACK01000345">
    <property type="protein sequence ID" value="JAA64689.1"/>
    <property type="molecule type" value="mRNA"/>
</dbReference>
<name>L7MMM5_RHIPC</name>
<sequence length="96" mass="10942">MLFCMTTEYCSESNGRTALMRWIKATKLQNHGPMLRFCYGGGAGDVFWQIYGRDRTSVSSTVAHVDVVRPDSFAKTVLAFFRSSSAFRRMSDTRDR</sequence>